<evidence type="ECO:0000313" key="2">
    <source>
        <dbReference type="Proteomes" id="UP000030671"/>
    </source>
</evidence>
<evidence type="ECO:0000313" key="1">
    <source>
        <dbReference type="EMBL" id="ETW77403.1"/>
    </source>
</evidence>
<dbReference type="HOGENOM" id="CLU_776250_0_0_1"/>
<dbReference type="GeneID" id="20667644"/>
<keyword evidence="2" id="KW-1185">Reference proteome</keyword>
<dbReference type="InParanoid" id="W4JV11"/>
<organism evidence="1 2">
    <name type="scientific">Heterobasidion irregulare (strain TC 32-1)</name>
    <dbReference type="NCBI Taxonomy" id="747525"/>
    <lineage>
        <taxon>Eukaryota</taxon>
        <taxon>Fungi</taxon>
        <taxon>Dikarya</taxon>
        <taxon>Basidiomycota</taxon>
        <taxon>Agaricomycotina</taxon>
        <taxon>Agaricomycetes</taxon>
        <taxon>Russulales</taxon>
        <taxon>Bondarzewiaceae</taxon>
        <taxon>Heterobasidion</taxon>
        <taxon>Heterobasidion annosum species complex</taxon>
    </lineage>
</organism>
<sequence>MKDLRDESRKFTVYPFLGEVLTSWLWNAPVDPDWHNIDSLRFCLVAERVLQQDGTFRPEWSPATIVSEWEDWPLLVEFYPGYPAFKKHSGNRVKAFWAVPNTPQAREVLQAHGQNVASTAWMLAQMDMPTQMDIPEQLIPHPLQFWDAIYLPSGFHPRDIWELNEEISSKKWRQQFQIAPGGCEGCTISYDGMPACDTAHSMIAAEQEKDKDFEKHSKVVSHGIQQALLGPKLPFYSVSRRDNKNHIRMEYPFLEGKQDEIFDGASSKIKKVLNLRLCLVAEEIIEHTEGMTRIEWTPAVIVSEWHEYPLVVRFKDGYAASIKHDGANVKAFWAVPNIREARNALKTLGHYIARRIC</sequence>
<accession>W4JV11</accession>
<dbReference type="Proteomes" id="UP000030671">
    <property type="component" value="Unassembled WGS sequence"/>
</dbReference>
<gene>
    <name evidence="1" type="ORF">HETIRDRAFT_156542</name>
</gene>
<proteinExistence type="predicted"/>
<reference evidence="1 2" key="1">
    <citation type="journal article" date="2012" name="New Phytol.">
        <title>Insight into trade-off between wood decay and parasitism from the genome of a fungal forest pathogen.</title>
        <authorList>
            <person name="Olson A."/>
            <person name="Aerts A."/>
            <person name="Asiegbu F."/>
            <person name="Belbahri L."/>
            <person name="Bouzid O."/>
            <person name="Broberg A."/>
            <person name="Canback B."/>
            <person name="Coutinho P.M."/>
            <person name="Cullen D."/>
            <person name="Dalman K."/>
            <person name="Deflorio G."/>
            <person name="van Diepen L.T."/>
            <person name="Dunand C."/>
            <person name="Duplessis S."/>
            <person name="Durling M."/>
            <person name="Gonthier P."/>
            <person name="Grimwood J."/>
            <person name="Fossdal C.G."/>
            <person name="Hansson D."/>
            <person name="Henrissat B."/>
            <person name="Hietala A."/>
            <person name="Himmelstrand K."/>
            <person name="Hoffmeister D."/>
            <person name="Hogberg N."/>
            <person name="James T.Y."/>
            <person name="Karlsson M."/>
            <person name="Kohler A."/>
            <person name="Kues U."/>
            <person name="Lee Y.H."/>
            <person name="Lin Y.C."/>
            <person name="Lind M."/>
            <person name="Lindquist E."/>
            <person name="Lombard V."/>
            <person name="Lucas S."/>
            <person name="Lunden K."/>
            <person name="Morin E."/>
            <person name="Murat C."/>
            <person name="Park J."/>
            <person name="Raffaello T."/>
            <person name="Rouze P."/>
            <person name="Salamov A."/>
            <person name="Schmutz J."/>
            <person name="Solheim H."/>
            <person name="Stahlberg J."/>
            <person name="Velez H."/>
            <person name="de Vries R.P."/>
            <person name="Wiebenga A."/>
            <person name="Woodward S."/>
            <person name="Yakovlev I."/>
            <person name="Garbelotto M."/>
            <person name="Martin F."/>
            <person name="Grigoriev I.V."/>
            <person name="Stenlid J."/>
        </authorList>
    </citation>
    <scope>NUCLEOTIDE SEQUENCE [LARGE SCALE GENOMIC DNA]</scope>
    <source>
        <strain evidence="1 2">TC 32-1</strain>
    </source>
</reference>
<dbReference type="EMBL" id="KI925463">
    <property type="protein sequence ID" value="ETW77403.1"/>
    <property type="molecule type" value="Genomic_DNA"/>
</dbReference>
<protein>
    <submittedName>
        <fullName evidence="1">Uncharacterized protein</fullName>
    </submittedName>
</protein>
<dbReference type="KEGG" id="hir:HETIRDRAFT_156542"/>
<dbReference type="AlphaFoldDB" id="W4JV11"/>
<dbReference type="RefSeq" id="XP_009550912.1">
    <property type="nucleotide sequence ID" value="XM_009552617.1"/>
</dbReference>
<name>W4JV11_HETIT</name>